<feature type="binding site" evidence="9 11">
    <location>
        <position position="174"/>
    </location>
    <ligand>
        <name>substrate</name>
    </ligand>
</feature>
<dbReference type="InterPro" id="IPR011079">
    <property type="entry name" value="Ala_racemase_C"/>
</dbReference>
<dbReference type="Gene3D" id="2.40.37.10">
    <property type="entry name" value="Lyase, Ornithine Decarboxylase, Chain A, domain 1"/>
    <property type="match status" value="1"/>
</dbReference>
<comment type="function">
    <text evidence="9">Amino-acid racemase able to utilize a broad range of substrates.</text>
</comment>
<evidence type="ECO:0000256" key="11">
    <source>
        <dbReference type="PIRSR" id="PIRSR600821-52"/>
    </source>
</evidence>
<dbReference type="SUPFAM" id="SSF51419">
    <property type="entry name" value="PLP-binding barrel"/>
    <property type="match status" value="1"/>
</dbReference>
<comment type="catalytic activity">
    <reaction evidence="9">
        <text>L-lysine = D-lysine</text>
        <dbReference type="Rhea" id="RHEA:22864"/>
        <dbReference type="ChEBI" id="CHEBI:32551"/>
        <dbReference type="ChEBI" id="CHEBI:32557"/>
    </reaction>
</comment>
<dbReference type="GO" id="GO:0042597">
    <property type="term" value="C:periplasmic space"/>
    <property type="evidence" value="ECO:0007669"/>
    <property type="project" value="UniProtKB-SubCell"/>
</dbReference>
<dbReference type="Gene3D" id="3.20.20.10">
    <property type="entry name" value="Alanine racemase"/>
    <property type="match status" value="1"/>
</dbReference>
<dbReference type="SUPFAM" id="SSF50621">
    <property type="entry name" value="Alanine racemase C-terminal domain-like"/>
    <property type="match status" value="1"/>
</dbReference>
<gene>
    <name evidence="13" type="primary">alr2</name>
    <name evidence="13" type="ORF">GCM10007932_21700</name>
</gene>
<evidence type="ECO:0000256" key="2">
    <source>
        <dbReference type="ARBA" id="ARBA00004418"/>
    </source>
</evidence>
<dbReference type="Proteomes" id="UP001156690">
    <property type="component" value="Unassembled WGS sequence"/>
</dbReference>
<dbReference type="PROSITE" id="PS00395">
    <property type="entry name" value="ALANINE_RACEMASE"/>
    <property type="match status" value="1"/>
</dbReference>
<dbReference type="InterPro" id="IPR009006">
    <property type="entry name" value="Ala_racemase/Decarboxylase_C"/>
</dbReference>
<dbReference type="GO" id="GO:0030170">
    <property type="term" value="F:pyridoxal phosphate binding"/>
    <property type="evidence" value="ECO:0007669"/>
    <property type="project" value="UniProtKB-UniRule"/>
</dbReference>
<dbReference type="GO" id="GO:0008784">
    <property type="term" value="F:alanine racemase activity"/>
    <property type="evidence" value="ECO:0007669"/>
    <property type="project" value="InterPro"/>
</dbReference>
<evidence type="ECO:0000256" key="1">
    <source>
        <dbReference type="ARBA" id="ARBA00001933"/>
    </source>
</evidence>
<keyword evidence="3 9" id="KW-0732">Signal</keyword>
<feature type="modified residue" description="N6-(pyridoxal phosphate)lysine" evidence="9 10">
    <location>
        <position position="75"/>
    </location>
</feature>
<protein>
    <recommendedName>
        <fullName evidence="9">Broad specificity amino-acid racemase</fullName>
        <ecNumber evidence="9">5.1.1.10</ecNumber>
    </recommendedName>
</protein>
<dbReference type="NCBIfam" id="NF009879">
    <property type="entry name" value="PRK13340.1-4"/>
    <property type="match status" value="1"/>
</dbReference>
<feature type="signal peptide" evidence="9">
    <location>
        <begin position="1"/>
        <end position="24"/>
    </location>
</feature>
<dbReference type="PRINTS" id="PR00992">
    <property type="entry name" value="ALARACEMASE"/>
</dbReference>
<dbReference type="PANTHER" id="PTHR30511">
    <property type="entry name" value="ALANINE RACEMASE"/>
    <property type="match status" value="1"/>
</dbReference>
<name>A0AAV5NQC1_9VIBR</name>
<comment type="catalytic activity">
    <reaction evidence="9">
        <text>L-arginine = D-arginine</text>
        <dbReference type="Rhea" id="RHEA:18069"/>
        <dbReference type="ChEBI" id="CHEBI:32682"/>
        <dbReference type="ChEBI" id="CHEBI:32689"/>
    </reaction>
</comment>
<proteinExistence type="inferred from homology"/>
<keyword evidence="7 9" id="KW-0413">Isomerase</keyword>
<dbReference type="Pfam" id="PF01168">
    <property type="entry name" value="Ala_racemase_N"/>
    <property type="match status" value="1"/>
</dbReference>
<dbReference type="InterPro" id="IPR029066">
    <property type="entry name" value="PLP-binding_barrel"/>
</dbReference>
<feature type="chain" id="PRO_5043067421" description="Broad specificity amino-acid racemase" evidence="9">
    <location>
        <begin position="25"/>
        <end position="408"/>
    </location>
</feature>
<sequence length="408" mass="44921" precursor="true">MKTKLTLLALSFAAATTISTPALSAPLLSGIESEYSNEYKTSNAWLEVNLSQFNDNINQFRTFVNKGTSICAVMKADAYGNGIQGLMPTILAQDIPCVAIASNEEARIVRESGFDGQLIRVRAASRKEIANAIQYDVEELVGSLSKARQIERIAERFDTEINVHLALNSGGMGRNGLDMSTQRGQRDALKMADFDNVEIVGIMTHFPNYEVDYIKEKAAEFEQSALWIIENSDLDREDVTLHAANSFTSLNVPEAQFDMVRPGGVLYGDLPGHAEYPSIVSYKTKVASLHRLPAGSTVGYDSSFVTERETILANLPLGYSDGYNRSLGNKAEVIINGQRVPVVGKISMNTTMVDVTDVHGIRQNSEAVLFGTQGDNSITIGEIETHTDMIFPEIYTIWGNSNPRRYVW</sequence>
<feature type="active site" description="Proton acceptor" evidence="9">
    <location>
        <position position="300"/>
    </location>
</feature>
<dbReference type="SMART" id="SM01005">
    <property type="entry name" value="Ala_racemase_C"/>
    <property type="match status" value="1"/>
</dbReference>
<keyword evidence="5 9" id="KW-0663">Pyridoxal phosphate</keyword>
<organism evidence="13 14">
    <name type="scientific">Vibrio penaeicida</name>
    <dbReference type="NCBI Taxonomy" id="104609"/>
    <lineage>
        <taxon>Bacteria</taxon>
        <taxon>Pseudomonadati</taxon>
        <taxon>Pseudomonadota</taxon>
        <taxon>Gammaproteobacteria</taxon>
        <taxon>Vibrionales</taxon>
        <taxon>Vibrionaceae</taxon>
        <taxon>Vibrio</taxon>
    </lineage>
</organism>
<reference evidence="14" key="1">
    <citation type="journal article" date="2019" name="Int. J. Syst. Evol. Microbiol.">
        <title>The Global Catalogue of Microorganisms (GCM) 10K type strain sequencing project: providing services to taxonomists for standard genome sequencing and annotation.</title>
        <authorList>
            <consortium name="The Broad Institute Genomics Platform"/>
            <consortium name="The Broad Institute Genome Sequencing Center for Infectious Disease"/>
            <person name="Wu L."/>
            <person name="Ma J."/>
        </authorList>
    </citation>
    <scope>NUCLEOTIDE SEQUENCE [LARGE SCALE GENOMIC DNA]</scope>
    <source>
        <strain evidence="14">NBRC 15640</strain>
    </source>
</reference>
<comment type="subcellular location">
    <subcellularLocation>
        <location evidence="2 9">Periplasm</location>
    </subcellularLocation>
</comment>
<dbReference type="HAMAP" id="MF_02212">
    <property type="entry name" value="Bsr_racemase"/>
    <property type="match status" value="1"/>
</dbReference>
<evidence type="ECO:0000256" key="3">
    <source>
        <dbReference type="ARBA" id="ARBA00022729"/>
    </source>
</evidence>
<dbReference type="EC" id="5.1.1.10" evidence="9"/>
<dbReference type="InterPro" id="IPR000821">
    <property type="entry name" value="Ala_racemase"/>
</dbReference>
<feature type="binding site" evidence="9 11">
    <location>
        <position position="348"/>
    </location>
    <ligand>
        <name>substrate</name>
    </ligand>
</feature>
<feature type="disulfide bond" evidence="9">
    <location>
        <begin position="71"/>
        <end position="97"/>
    </location>
</feature>
<dbReference type="GO" id="GO:0030632">
    <property type="term" value="P:D-alanine biosynthetic process"/>
    <property type="evidence" value="ECO:0007669"/>
    <property type="project" value="TreeGrafter"/>
</dbReference>
<evidence type="ECO:0000259" key="12">
    <source>
        <dbReference type="SMART" id="SM01005"/>
    </source>
</evidence>
<dbReference type="CDD" id="cd06826">
    <property type="entry name" value="PLPDE_III_AR2"/>
    <property type="match status" value="1"/>
</dbReference>
<keyword evidence="6 9" id="KW-1015">Disulfide bond</keyword>
<dbReference type="Pfam" id="PF00842">
    <property type="entry name" value="Ala_racemase_C"/>
    <property type="match status" value="1"/>
</dbReference>
<feature type="domain" description="Alanine racemase C-terminal" evidence="12">
    <location>
        <begin position="279"/>
        <end position="407"/>
    </location>
</feature>
<evidence type="ECO:0000256" key="4">
    <source>
        <dbReference type="ARBA" id="ARBA00022764"/>
    </source>
</evidence>
<accession>A0AAV5NQC1</accession>
<comment type="caution">
    <text evidence="13">The sequence shown here is derived from an EMBL/GenBank/DDBJ whole genome shotgun (WGS) entry which is preliminary data.</text>
</comment>
<dbReference type="GO" id="GO:0005829">
    <property type="term" value="C:cytosol"/>
    <property type="evidence" value="ECO:0007669"/>
    <property type="project" value="TreeGrafter"/>
</dbReference>
<dbReference type="InterPro" id="IPR043698">
    <property type="entry name" value="Racemase_Bsr/Lyr"/>
</dbReference>
<keyword evidence="4 9" id="KW-0574">Periplasm</keyword>
<comment type="similarity">
    <text evidence="8 9">Belongs to the alanine racemase family. Bsr subfamily.</text>
</comment>
<keyword evidence="14" id="KW-1185">Reference proteome</keyword>
<evidence type="ECO:0000313" key="14">
    <source>
        <dbReference type="Proteomes" id="UP001156690"/>
    </source>
</evidence>
<evidence type="ECO:0000256" key="7">
    <source>
        <dbReference type="ARBA" id="ARBA00023235"/>
    </source>
</evidence>
<comment type="catalytic activity">
    <reaction evidence="9">
        <text>an L-alpha-amino acid = a D-alpha-amino acid</text>
        <dbReference type="Rhea" id="RHEA:18317"/>
        <dbReference type="ChEBI" id="CHEBI:59869"/>
        <dbReference type="ChEBI" id="CHEBI:59871"/>
        <dbReference type="EC" id="5.1.1.10"/>
    </reaction>
</comment>
<evidence type="ECO:0000256" key="6">
    <source>
        <dbReference type="ARBA" id="ARBA00023157"/>
    </source>
</evidence>
<dbReference type="NCBIfam" id="TIGR00492">
    <property type="entry name" value="alr"/>
    <property type="match status" value="1"/>
</dbReference>
<evidence type="ECO:0000256" key="10">
    <source>
        <dbReference type="PIRSR" id="PIRSR600821-50"/>
    </source>
</evidence>
<evidence type="ECO:0000256" key="8">
    <source>
        <dbReference type="ARBA" id="ARBA00023456"/>
    </source>
</evidence>
<dbReference type="AlphaFoldDB" id="A0AAV5NQC1"/>
<dbReference type="InterPro" id="IPR020622">
    <property type="entry name" value="Ala_racemase_pyridoxalP-BS"/>
</dbReference>
<evidence type="ECO:0000256" key="9">
    <source>
        <dbReference type="HAMAP-Rule" id="MF_02212"/>
    </source>
</evidence>
<dbReference type="RefSeq" id="WP_126610350.1">
    <property type="nucleotide sequence ID" value="NZ_AP025144.1"/>
</dbReference>
<dbReference type="EMBL" id="BSNX01000021">
    <property type="protein sequence ID" value="GLQ72810.1"/>
    <property type="molecule type" value="Genomic_DNA"/>
</dbReference>
<dbReference type="InterPro" id="IPR001608">
    <property type="entry name" value="Ala_racemase_N"/>
</dbReference>
<evidence type="ECO:0000256" key="5">
    <source>
        <dbReference type="ARBA" id="ARBA00022898"/>
    </source>
</evidence>
<comment type="cofactor">
    <cofactor evidence="1 9 10">
        <name>pyridoxal 5'-phosphate</name>
        <dbReference type="ChEBI" id="CHEBI:597326"/>
    </cofactor>
</comment>
<feature type="active site" description="Proton acceptor" evidence="9">
    <location>
        <position position="75"/>
    </location>
</feature>
<evidence type="ECO:0000313" key="13">
    <source>
        <dbReference type="EMBL" id="GLQ72810.1"/>
    </source>
</evidence>
<dbReference type="PANTHER" id="PTHR30511:SF0">
    <property type="entry name" value="ALANINE RACEMASE, CATABOLIC-RELATED"/>
    <property type="match status" value="1"/>
</dbReference>